<dbReference type="InterPro" id="IPR011993">
    <property type="entry name" value="PH-like_dom_sf"/>
</dbReference>
<organism evidence="2 3">
    <name type="scientific">Neohortaea acidophila</name>
    <dbReference type="NCBI Taxonomy" id="245834"/>
    <lineage>
        <taxon>Eukaryota</taxon>
        <taxon>Fungi</taxon>
        <taxon>Dikarya</taxon>
        <taxon>Ascomycota</taxon>
        <taxon>Pezizomycotina</taxon>
        <taxon>Dothideomycetes</taxon>
        <taxon>Dothideomycetidae</taxon>
        <taxon>Mycosphaerellales</taxon>
        <taxon>Teratosphaeriaceae</taxon>
        <taxon>Neohortaea</taxon>
    </lineage>
</organism>
<dbReference type="OrthoDB" id="3644660at2759"/>
<dbReference type="PANTHER" id="PTHR37283">
    <property type="entry name" value="PH DOMAIN-CONTAINING PROTEIN YHR131C"/>
    <property type="match status" value="1"/>
</dbReference>
<sequence length="76" mass="8657">FRSYTLQVANVGLANDYKDRTTVFRVRLEGEQLLFLALGIEVAVAWVKSLLPAIVISDSLEDRKTPKYPKLLHGRR</sequence>
<dbReference type="AlphaFoldDB" id="A0A6A6PEU7"/>
<evidence type="ECO:0008006" key="4">
    <source>
        <dbReference type="Google" id="ProtNLM"/>
    </source>
</evidence>
<keyword evidence="1" id="KW-0812">Transmembrane</keyword>
<feature type="non-terminal residue" evidence="2">
    <location>
        <position position="76"/>
    </location>
</feature>
<evidence type="ECO:0000256" key="1">
    <source>
        <dbReference type="SAM" id="Phobius"/>
    </source>
</evidence>
<dbReference type="GeneID" id="54471184"/>
<dbReference type="PANTHER" id="PTHR37283:SF1">
    <property type="entry name" value="PH DOMAIN-CONTAINING PROTEIN YHR131C"/>
    <property type="match status" value="1"/>
</dbReference>
<keyword evidence="1" id="KW-1133">Transmembrane helix</keyword>
<evidence type="ECO:0000313" key="3">
    <source>
        <dbReference type="Proteomes" id="UP000799767"/>
    </source>
</evidence>
<accession>A0A6A6PEU7</accession>
<gene>
    <name evidence="2" type="ORF">BDY17DRAFT_228861</name>
</gene>
<feature type="non-terminal residue" evidence="2">
    <location>
        <position position="1"/>
    </location>
</feature>
<dbReference type="Gene3D" id="2.30.29.30">
    <property type="entry name" value="Pleckstrin-homology domain (PH domain)/Phosphotyrosine-binding domain (PTB)"/>
    <property type="match status" value="1"/>
</dbReference>
<keyword evidence="3" id="KW-1185">Reference proteome</keyword>
<protein>
    <recommendedName>
        <fullName evidence="4">PH domain-containing protein</fullName>
    </recommendedName>
</protein>
<reference evidence="2" key="1">
    <citation type="journal article" date="2020" name="Stud. Mycol.">
        <title>101 Dothideomycetes genomes: a test case for predicting lifestyles and emergence of pathogens.</title>
        <authorList>
            <person name="Haridas S."/>
            <person name="Albert R."/>
            <person name="Binder M."/>
            <person name="Bloem J."/>
            <person name="Labutti K."/>
            <person name="Salamov A."/>
            <person name="Andreopoulos B."/>
            <person name="Baker S."/>
            <person name="Barry K."/>
            <person name="Bills G."/>
            <person name="Bluhm B."/>
            <person name="Cannon C."/>
            <person name="Castanera R."/>
            <person name="Culley D."/>
            <person name="Daum C."/>
            <person name="Ezra D."/>
            <person name="Gonzalez J."/>
            <person name="Henrissat B."/>
            <person name="Kuo A."/>
            <person name="Liang C."/>
            <person name="Lipzen A."/>
            <person name="Lutzoni F."/>
            <person name="Magnuson J."/>
            <person name="Mondo S."/>
            <person name="Nolan M."/>
            <person name="Ohm R."/>
            <person name="Pangilinan J."/>
            <person name="Park H.-J."/>
            <person name="Ramirez L."/>
            <person name="Alfaro M."/>
            <person name="Sun H."/>
            <person name="Tritt A."/>
            <person name="Yoshinaga Y."/>
            <person name="Zwiers L.-H."/>
            <person name="Turgeon B."/>
            <person name="Goodwin S."/>
            <person name="Spatafora J."/>
            <person name="Crous P."/>
            <person name="Grigoriev I."/>
        </authorList>
    </citation>
    <scope>NUCLEOTIDE SEQUENCE</scope>
    <source>
        <strain evidence="2">CBS 113389</strain>
    </source>
</reference>
<evidence type="ECO:0000313" key="2">
    <source>
        <dbReference type="EMBL" id="KAF2478499.1"/>
    </source>
</evidence>
<proteinExistence type="predicted"/>
<name>A0A6A6PEU7_9PEZI</name>
<dbReference type="RefSeq" id="XP_033585069.1">
    <property type="nucleotide sequence ID" value="XM_033730182.1"/>
</dbReference>
<dbReference type="Proteomes" id="UP000799767">
    <property type="component" value="Unassembled WGS sequence"/>
</dbReference>
<dbReference type="EMBL" id="MU001645">
    <property type="protein sequence ID" value="KAF2478499.1"/>
    <property type="molecule type" value="Genomic_DNA"/>
</dbReference>
<feature type="transmembrane region" description="Helical" evidence="1">
    <location>
        <begin position="33"/>
        <end position="56"/>
    </location>
</feature>
<keyword evidence="1" id="KW-0472">Membrane</keyword>